<sequence length="360" mass="40780">MLKERCLKGLGEILAEIPLESIQPRDGLITTKVNITSLTSYNLLPKPRKTIVVPGSPPIWSPPKTPRKLKPDEGRYPIDANRFVFRHCPLEPVFRALSLTRPRMRLTDIDLVTDRRNLRLLLAFVAGKKNVFRIDAEQVHNTTLFTSWTPRAVCYFRGEDGYGHEFERAATRPPRGFRDSIAHHRVIRYRFGDVNLILRHEVDACTGSAEEIRRVMPTSETRVTPTGYTVLKGGAFVAPSRVVEIKTRPAGKLVRVSRATEQLWFSQTPVLGIGVYDGTGTFTKIVERDVSRTGVLKTWEENHQVQLKMLAALLRAVVELGRTSGWKRYALVASDETVKIFNLADQVGQGLPVDLRYLWE</sequence>
<dbReference type="AlphaFoldDB" id="A0A5N6ZFM1"/>
<accession>A0A5N6ZFM1</accession>
<dbReference type="OrthoDB" id="5393654at2759"/>
<gene>
    <name evidence="1" type="ORF">BDV28DRAFT_154904</name>
</gene>
<keyword evidence="2" id="KW-1185">Reference proteome</keyword>
<protein>
    <recommendedName>
        <fullName evidence="3">Geranylgeranyl pyrophosphate synthetase</fullName>
    </recommendedName>
</protein>
<organism evidence="1 2">
    <name type="scientific">Aspergillus coremiiformis</name>
    <dbReference type="NCBI Taxonomy" id="138285"/>
    <lineage>
        <taxon>Eukaryota</taxon>
        <taxon>Fungi</taxon>
        <taxon>Dikarya</taxon>
        <taxon>Ascomycota</taxon>
        <taxon>Pezizomycotina</taxon>
        <taxon>Eurotiomycetes</taxon>
        <taxon>Eurotiomycetidae</taxon>
        <taxon>Eurotiales</taxon>
        <taxon>Aspergillaceae</taxon>
        <taxon>Aspergillus</taxon>
        <taxon>Aspergillus subgen. Circumdati</taxon>
    </lineage>
</organism>
<dbReference type="Proteomes" id="UP000327118">
    <property type="component" value="Unassembled WGS sequence"/>
</dbReference>
<evidence type="ECO:0000313" key="1">
    <source>
        <dbReference type="EMBL" id="KAE8356023.1"/>
    </source>
</evidence>
<dbReference type="EMBL" id="ML739043">
    <property type="protein sequence ID" value="KAE8356023.1"/>
    <property type="molecule type" value="Genomic_DNA"/>
</dbReference>
<dbReference type="PANTHER" id="PTHR35179:SF2">
    <property type="entry name" value="START DOMAIN-CONTAINING PROTEIN"/>
    <property type="match status" value="1"/>
</dbReference>
<evidence type="ECO:0008006" key="3">
    <source>
        <dbReference type="Google" id="ProtNLM"/>
    </source>
</evidence>
<proteinExistence type="predicted"/>
<evidence type="ECO:0000313" key="2">
    <source>
        <dbReference type="Proteomes" id="UP000327118"/>
    </source>
</evidence>
<dbReference type="PANTHER" id="PTHR35179">
    <property type="entry name" value="PROTEIN CBG02620"/>
    <property type="match status" value="1"/>
</dbReference>
<name>A0A5N6ZFM1_9EURO</name>
<reference evidence="2" key="1">
    <citation type="submission" date="2019-04" db="EMBL/GenBank/DDBJ databases">
        <title>Friends and foes A comparative genomics studyof 23 Aspergillus species from section Flavi.</title>
        <authorList>
            <consortium name="DOE Joint Genome Institute"/>
            <person name="Kjaerbolling I."/>
            <person name="Vesth T."/>
            <person name="Frisvad J.C."/>
            <person name="Nybo J.L."/>
            <person name="Theobald S."/>
            <person name="Kildgaard S."/>
            <person name="Isbrandt T."/>
            <person name="Kuo A."/>
            <person name="Sato A."/>
            <person name="Lyhne E.K."/>
            <person name="Kogle M.E."/>
            <person name="Wiebenga A."/>
            <person name="Kun R.S."/>
            <person name="Lubbers R.J."/>
            <person name="Makela M.R."/>
            <person name="Barry K."/>
            <person name="Chovatia M."/>
            <person name="Clum A."/>
            <person name="Daum C."/>
            <person name="Haridas S."/>
            <person name="He G."/>
            <person name="LaButti K."/>
            <person name="Lipzen A."/>
            <person name="Mondo S."/>
            <person name="Riley R."/>
            <person name="Salamov A."/>
            <person name="Simmons B.A."/>
            <person name="Magnuson J.K."/>
            <person name="Henrissat B."/>
            <person name="Mortensen U.H."/>
            <person name="Larsen T.O."/>
            <person name="Devries R.P."/>
            <person name="Grigoriev I.V."/>
            <person name="Machida M."/>
            <person name="Baker S.E."/>
            <person name="Andersen M.R."/>
        </authorList>
    </citation>
    <scope>NUCLEOTIDE SEQUENCE [LARGE SCALE GENOMIC DNA]</scope>
    <source>
        <strain evidence="2">CBS 553.77</strain>
    </source>
</reference>